<feature type="region of interest" description="Disordered" evidence="1">
    <location>
        <begin position="126"/>
        <end position="164"/>
    </location>
</feature>
<feature type="region of interest" description="Disordered" evidence="1">
    <location>
        <begin position="863"/>
        <end position="886"/>
    </location>
</feature>
<feature type="compositionally biased region" description="Low complexity" evidence="1">
    <location>
        <begin position="580"/>
        <end position="600"/>
    </location>
</feature>
<name>A0A0S4JD36_BODSA</name>
<evidence type="ECO:0000313" key="3">
    <source>
        <dbReference type="Proteomes" id="UP000051952"/>
    </source>
</evidence>
<feature type="region of interest" description="Disordered" evidence="1">
    <location>
        <begin position="750"/>
        <end position="805"/>
    </location>
</feature>
<feature type="compositionally biased region" description="Low complexity" evidence="1">
    <location>
        <begin position="244"/>
        <end position="254"/>
    </location>
</feature>
<feature type="compositionally biased region" description="Polar residues" evidence="1">
    <location>
        <begin position="49"/>
        <end position="71"/>
    </location>
</feature>
<feature type="compositionally biased region" description="Basic and acidic residues" evidence="1">
    <location>
        <begin position="232"/>
        <end position="243"/>
    </location>
</feature>
<gene>
    <name evidence="2" type="ORF">BSAL_13405</name>
</gene>
<feature type="region of interest" description="Disordered" evidence="1">
    <location>
        <begin position="28"/>
        <end position="96"/>
    </location>
</feature>
<feature type="compositionally biased region" description="Low complexity" evidence="1">
    <location>
        <begin position="28"/>
        <end position="48"/>
    </location>
</feature>
<feature type="compositionally biased region" description="Low complexity" evidence="1">
    <location>
        <begin position="142"/>
        <end position="164"/>
    </location>
</feature>
<feature type="compositionally biased region" description="Basic and acidic residues" evidence="1">
    <location>
        <begin position="602"/>
        <end position="613"/>
    </location>
</feature>
<feature type="compositionally biased region" description="Low complexity" evidence="1">
    <location>
        <begin position="767"/>
        <end position="776"/>
    </location>
</feature>
<dbReference type="VEuPathDB" id="TriTrypDB:BSAL_13405"/>
<reference evidence="3" key="1">
    <citation type="submission" date="2015-09" db="EMBL/GenBank/DDBJ databases">
        <authorList>
            <consortium name="Pathogen Informatics"/>
        </authorList>
    </citation>
    <scope>NUCLEOTIDE SEQUENCE [LARGE SCALE GENOMIC DNA]</scope>
    <source>
        <strain evidence="3">Lake Konstanz</strain>
    </source>
</reference>
<sequence length="1032" mass="107828">MTSALEVDGLEPDSIEFVEHLIATLVASTTPSASSSSTAASTSLPTPSQRTMASPGSPAMETQQRRASVASSAEGGGGGGVKLPAPPSGSSVPSSRRRATVILDPHDVAAKEQEPSPGLMVVPPTPAFSTRAGAAAPGEPQSPLTAAAAEASTAPPSPSPGANNSGTISLVSDVQTFRLAKFILFDVWLLPMLNNAQRYGLIPPHAPPHLIHNINAFVRYAKILVNAPYTQRNDERDKYKQQQEEQAAAAASMATSGGGAAQPVVVAEVPKQTLSDVDECVPPEYSAALRRSAIPGVISGVYNSSNGTLVQLFRFPQDFLMSQKASSSQNSGSGGNVADGIRKKSPLSASTPSNSRRRPSNNNQQSSSSRRNMTRAISTASARLGLSSGGESSMRKGGRVSSAAFLASSLNSTLMAASDYYVHQNGSVAFPTMAQLSPHLQQLNVAIGVATPSQMTVAVASALPQQRSPSTQPLSSQRSVGSTASSVAAPKSAAQQLEMFCWHASTDEDRHRVVPEFQVPPHIAVTCTENIYKVITGQHPATKVLCKHSNAAATKTGAFGRSPGPSNISPEETPMAQRLSVVSASSDGQSGAAAADGVVKVSKKDKSSEGEPSKDAVDLYLRCLHSVLLHPTTAGQALDCMSVNHRKLFQQLMRVPAAASHASTLGVSLTSDATSLACSLYPYLLVGVRDQPLVDVNAIAMLTSASLVTQSHIPLPSAFIQARRRLLARQLFLTTGARIGNFVNPAQSAATTNNNNAGIADDPSGDSPTHPTSPTRSSRRRSSRSITIGQPDMRPRGLGDDPEDGPIPQPLFAAWWCYMAAALCAKAECALEESSAFLSKRWERRCRQTMRRYSHRDSVAEATFSSNTNNNNAKTSRGGKGATKTTMKEKTKLLLPKLTSTVASKSHKDGAGDAASVASGGIGGGGGGGGGGLLAPTSRFGGGGTDASFDPPNTARRLSTSSTVVVRKNAGGSGINNPLMQRWREAVTDSVDRSEGDRGDTVSNSNSSRPSRAPSVSLETPRMVPRAPARQR</sequence>
<feature type="region of interest" description="Disordered" evidence="1">
    <location>
        <begin position="929"/>
        <end position="1032"/>
    </location>
</feature>
<feature type="compositionally biased region" description="Low complexity" evidence="1">
    <location>
        <begin position="1002"/>
        <end position="1017"/>
    </location>
</feature>
<evidence type="ECO:0000256" key="1">
    <source>
        <dbReference type="SAM" id="MobiDB-lite"/>
    </source>
</evidence>
<feature type="compositionally biased region" description="Low complexity" evidence="1">
    <location>
        <begin position="863"/>
        <end position="876"/>
    </location>
</feature>
<feature type="region of interest" description="Disordered" evidence="1">
    <location>
        <begin position="555"/>
        <end position="613"/>
    </location>
</feature>
<dbReference type="AlphaFoldDB" id="A0A0S4JD36"/>
<feature type="compositionally biased region" description="Basic and acidic residues" evidence="1">
    <location>
        <begin position="982"/>
        <end position="1000"/>
    </location>
</feature>
<feature type="compositionally biased region" description="Low complexity" evidence="1">
    <location>
        <begin position="360"/>
        <end position="371"/>
    </location>
</feature>
<proteinExistence type="predicted"/>
<accession>A0A0S4JD36</accession>
<evidence type="ECO:0000313" key="2">
    <source>
        <dbReference type="EMBL" id="CUG88043.1"/>
    </source>
</evidence>
<feature type="region of interest" description="Disordered" evidence="1">
    <location>
        <begin position="461"/>
        <end position="488"/>
    </location>
</feature>
<dbReference type="OrthoDB" id="273476at2759"/>
<organism evidence="2 3">
    <name type="scientific">Bodo saltans</name>
    <name type="common">Flagellated protozoan</name>
    <dbReference type="NCBI Taxonomy" id="75058"/>
    <lineage>
        <taxon>Eukaryota</taxon>
        <taxon>Discoba</taxon>
        <taxon>Euglenozoa</taxon>
        <taxon>Kinetoplastea</taxon>
        <taxon>Metakinetoplastina</taxon>
        <taxon>Eubodonida</taxon>
        <taxon>Bodonidae</taxon>
        <taxon>Bodo</taxon>
    </lineage>
</organism>
<feature type="compositionally biased region" description="Polar residues" evidence="1">
    <location>
        <begin position="463"/>
        <end position="486"/>
    </location>
</feature>
<dbReference type="EMBL" id="CYKH01001613">
    <property type="protein sequence ID" value="CUG88043.1"/>
    <property type="molecule type" value="Genomic_DNA"/>
</dbReference>
<keyword evidence="3" id="KW-1185">Reference proteome</keyword>
<feature type="region of interest" description="Disordered" evidence="1">
    <location>
        <begin position="324"/>
        <end position="375"/>
    </location>
</feature>
<protein>
    <submittedName>
        <fullName evidence="2">Uncharacterized protein</fullName>
    </submittedName>
</protein>
<dbReference type="Proteomes" id="UP000051952">
    <property type="component" value="Unassembled WGS sequence"/>
</dbReference>
<feature type="region of interest" description="Disordered" evidence="1">
    <location>
        <begin position="232"/>
        <end position="254"/>
    </location>
</feature>